<organism evidence="1 2">
    <name type="scientific">Brassica cretica</name>
    <name type="common">Mustard</name>
    <dbReference type="NCBI Taxonomy" id="69181"/>
    <lineage>
        <taxon>Eukaryota</taxon>
        <taxon>Viridiplantae</taxon>
        <taxon>Streptophyta</taxon>
        <taxon>Embryophyta</taxon>
        <taxon>Tracheophyta</taxon>
        <taxon>Spermatophyta</taxon>
        <taxon>Magnoliopsida</taxon>
        <taxon>eudicotyledons</taxon>
        <taxon>Gunneridae</taxon>
        <taxon>Pentapetalae</taxon>
        <taxon>rosids</taxon>
        <taxon>malvids</taxon>
        <taxon>Brassicales</taxon>
        <taxon>Brassicaceae</taxon>
        <taxon>Brassiceae</taxon>
        <taxon>Brassica</taxon>
    </lineage>
</organism>
<sequence>MNVYNKVGALATRAVGEFPNYNNLRLQNLVESQLEITKTESCLIALSAKFAQKKFSLCASRLGLLIYSLQDEYAWIWGVPVDRCPRQFGSYIATWFALDRSLRNDPAKGLVGRYVATGSFAGRSLRSDRPSGLRPTHSRDGRYVATDRVACSVPQKVRMNELDCVFGSVIHFSRGSCSGAFVESVLRKRSYRNRVSVFVDRRDENLKVEGVQGQTQTRSERGEIGSEGLDSGMDWTYGEEQDVMGKVFIIVFGEREIEKDLRNLDKDDIYPKDKIVSWAMI</sequence>
<dbReference type="EMBL" id="QGKX02001521">
    <property type="protein sequence ID" value="KAF3510681.1"/>
    <property type="molecule type" value="Genomic_DNA"/>
</dbReference>
<dbReference type="Proteomes" id="UP000712600">
    <property type="component" value="Unassembled WGS sequence"/>
</dbReference>
<name>A0A8S9P8W0_BRACR</name>
<proteinExistence type="predicted"/>
<protein>
    <submittedName>
        <fullName evidence="1">Uncharacterized protein</fullName>
    </submittedName>
</protein>
<dbReference type="AlphaFoldDB" id="A0A8S9P8W0"/>
<evidence type="ECO:0000313" key="2">
    <source>
        <dbReference type="Proteomes" id="UP000712600"/>
    </source>
</evidence>
<comment type="caution">
    <text evidence="1">The sequence shown here is derived from an EMBL/GenBank/DDBJ whole genome shotgun (WGS) entry which is preliminary data.</text>
</comment>
<reference evidence="1" key="1">
    <citation type="submission" date="2019-12" db="EMBL/GenBank/DDBJ databases">
        <title>Genome sequencing and annotation of Brassica cretica.</title>
        <authorList>
            <person name="Studholme D.J."/>
            <person name="Sarris P."/>
        </authorList>
    </citation>
    <scope>NUCLEOTIDE SEQUENCE</scope>
    <source>
        <strain evidence="1">PFS-109/04</strain>
        <tissue evidence="1">Leaf</tissue>
    </source>
</reference>
<gene>
    <name evidence="1" type="ORF">F2Q69_00005943</name>
</gene>
<evidence type="ECO:0000313" key="1">
    <source>
        <dbReference type="EMBL" id="KAF3510681.1"/>
    </source>
</evidence>
<accession>A0A8S9P8W0</accession>